<protein>
    <submittedName>
        <fullName evidence="3">HupE/UreJ family protein</fullName>
    </submittedName>
</protein>
<dbReference type="Pfam" id="PF13795">
    <property type="entry name" value="HupE_UreJ_2"/>
    <property type="match status" value="1"/>
</dbReference>
<dbReference type="InterPro" id="IPR032809">
    <property type="entry name" value="Put_HupE_UreJ"/>
</dbReference>
<keyword evidence="1" id="KW-0472">Membrane</keyword>
<feature type="chain" id="PRO_5045419693" evidence="2">
    <location>
        <begin position="23"/>
        <end position="328"/>
    </location>
</feature>
<dbReference type="Proteomes" id="UP001597534">
    <property type="component" value="Unassembled WGS sequence"/>
</dbReference>
<name>A0ABW5YP27_9FLAO</name>
<feature type="transmembrane region" description="Helical" evidence="1">
    <location>
        <begin position="304"/>
        <end position="322"/>
    </location>
</feature>
<evidence type="ECO:0000313" key="4">
    <source>
        <dbReference type="Proteomes" id="UP001597534"/>
    </source>
</evidence>
<dbReference type="RefSeq" id="WP_379812458.1">
    <property type="nucleotide sequence ID" value="NZ_JBHUPC010000017.1"/>
</dbReference>
<comment type="caution">
    <text evidence="3">The sequence shown here is derived from an EMBL/GenBank/DDBJ whole genome shotgun (WGS) entry which is preliminary data.</text>
</comment>
<evidence type="ECO:0000256" key="1">
    <source>
        <dbReference type="SAM" id="Phobius"/>
    </source>
</evidence>
<feature type="signal peptide" evidence="2">
    <location>
        <begin position="1"/>
        <end position="22"/>
    </location>
</feature>
<evidence type="ECO:0000256" key="2">
    <source>
        <dbReference type="SAM" id="SignalP"/>
    </source>
</evidence>
<organism evidence="3 4">
    <name type="scientific">Flavobacterium chuncheonense</name>
    <dbReference type="NCBI Taxonomy" id="2026653"/>
    <lineage>
        <taxon>Bacteria</taxon>
        <taxon>Pseudomonadati</taxon>
        <taxon>Bacteroidota</taxon>
        <taxon>Flavobacteriia</taxon>
        <taxon>Flavobacteriales</taxon>
        <taxon>Flavobacteriaceae</taxon>
        <taxon>Flavobacterium</taxon>
    </lineage>
</organism>
<gene>
    <name evidence="3" type="ORF">ACFS5J_12045</name>
</gene>
<proteinExistence type="predicted"/>
<feature type="transmembrane region" description="Helical" evidence="1">
    <location>
        <begin position="154"/>
        <end position="174"/>
    </location>
</feature>
<feature type="transmembrane region" description="Helical" evidence="1">
    <location>
        <begin position="181"/>
        <end position="201"/>
    </location>
</feature>
<feature type="transmembrane region" description="Helical" evidence="1">
    <location>
        <begin position="268"/>
        <end position="292"/>
    </location>
</feature>
<feature type="transmembrane region" description="Helical" evidence="1">
    <location>
        <begin position="237"/>
        <end position="256"/>
    </location>
</feature>
<keyword evidence="1" id="KW-1133">Transmembrane helix</keyword>
<sequence>MRLHLQLFYLFLISLSATICKAHEIRPGFLQIQQQSSTTYSVLWKVPRTTDKVLNVQPEFDAAFTLKETSTPKLLEAFMLYVYQLDGKKSLANTSLRINNLSTTRIDVLVDIRFLNGEHHTFLLQPTNNTVIIPESQNSWQVVKTYTILGVEHILLGFDHLLFVLALLIITVGFSKLLKTITAFTIAHSITLSFSVLGIASLPGPPVEAAIALSIVFLAVEILKVQQNKPTITSEKPWLVAFCFGLLHGFGFAGALESIGLPQSEVPLALAMFNIGVELGQIAFVTVALLIMHFSKNIIPQNKYTKKIVPYFIGSLAAFWLIERIAGF</sequence>
<accession>A0ABW5YP27</accession>
<evidence type="ECO:0000313" key="3">
    <source>
        <dbReference type="EMBL" id="MFD2892743.1"/>
    </source>
</evidence>
<keyword evidence="4" id="KW-1185">Reference proteome</keyword>
<reference evidence="4" key="1">
    <citation type="journal article" date="2019" name="Int. J. Syst. Evol. Microbiol.">
        <title>The Global Catalogue of Microorganisms (GCM) 10K type strain sequencing project: providing services to taxonomists for standard genome sequencing and annotation.</title>
        <authorList>
            <consortium name="The Broad Institute Genomics Platform"/>
            <consortium name="The Broad Institute Genome Sequencing Center for Infectious Disease"/>
            <person name="Wu L."/>
            <person name="Ma J."/>
        </authorList>
    </citation>
    <scope>NUCLEOTIDE SEQUENCE [LARGE SCALE GENOMIC DNA]</scope>
    <source>
        <strain evidence="4">KCTC 22671</strain>
    </source>
</reference>
<dbReference type="EMBL" id="JBHUPC010000017">
    <property type="protein sequence ID" value="MFD2892743.1"/>
    <property type="molecule type" value="Genomic_DNA"/>
</dbReference>
<keyword evidence="1" id="KW-0812">Transmembrane</keyword>
<feature type="transmembrane region" description="Helical" evidence="1">
    <location>
        <begin position="207"/>
        <end position="225"/>
    </location>
</feature>
<keyword evidence="2" id="KW-0732">Signal</keyword>